<keyword evidence="2" id="KW-0378">Hydrolase</keyword>
<dbReference type="EMBL" id="JAJPPU010000001">
    <property type="protein sequence ID" value="MCD8471983.1"/>
    <property type="molecule type" value="Genomic_DNA"/>
</dbReference>
<dbReference type="PATRIC" id="fig|1444770.3.peg.1772"/>
<reference evidence="1 3" key="1">
    <citation type="journal article" date="2014" name="Genome Announc.">
        <title>Draft Genome Sequence of Xylella fastidiosa Pear Leaf Scorch Strain in Taiwan.</title>
        <authorList>
            <person name="Su C.C."/>
            <person name="Deng W.L."/>
            <person name="Jan F.J."/>
            <person name="Chang C.J."/>
            <person name="Huang H."/>
            <person name="Chen J."/>
        </authorList>
    </citation>
    <scope>NUCLEOTIDE SEQUENCE [LARGE SCALE GENOMIC DNA]</scope>
    <source>
        <strain evidence="1 3">PLS229</strain>
    </source>
</reference>
<organism evidence="1 3">
    <name type="scientific">Xylella taiwanensis</name>
    <dbReference type="NCBI Taxonomy" id="1444770"/>
    <lineage>
        <taxon>Bacteria</taxon>
        <taxon>Pseudomonadati</taxon>
        <taxon>Pseudomonadota</taxon>
        <taxon>Gammaproteobacteria</taxon>
        <taxon>Lysobacterales</taxon>
        <taxon>Lysobacteraceae</taxon>
        <taxon>Xylella</taxon>
    </lineage>
</organism>
<evidence type="ECO:0000313" key="3">
    <source>
        <dbReference type="Proteomes" id="UP000020406"/>
    </source>
</evidence>
<evidence type="ECO:0000313" key="2">
    <source>
        <dbReference type="EMBL" id="MCD8471983.1"/>
    </source>
</evidence>
<reference evidence="2" key="2">
    <citation type="submission" date="2021-11" db="EMBL/GenBank/DDBJ databases">
        <title>Genome sequence of Xylella taiwanensis PLS432.</title>
        <authorList>
            <person name="Weng L.-W."/>
            <person name="Su C.-C."/>
            <person name="Tsai C.-W."/>
            <person name="Kuo C.-H."/>
        </authorList>
    </citation>
    <scope>NUCLEOTIDE SEQUENCE</scope>
    <source>
        <strain evidence="2">PLS432</strain>
    </source>
</reference>
<gene>
    <name evidence="1" type="ORF">AF72_07440</name>
    <name evidence="2" type="ORF">LPH55_00495</name>
</gene>
<accession>Z9JK39</accession>
<evidence type="ECO:0000313" key="1">
    <source>
        <dbReference type="EMBL" id="EWS78107.1"/>
    </source>
</evidence>
<dbReference type="Proteomes" id="UP001430701">
    <property type="component" value="Unassembled WGS sequence"/>
</dbReference>
<dbReference type="eggNOG" id="COG2945">
    <property type="taxonomic scope" value="Bacteria"/>
</dbReference>
<protein>
    <submittedName>
        <fullName evidence="2">Alpha/beta hydrolase</fullName>
    </submittedName>
</protein>
<dbReference type="SUPFAM" id="SSF53474">
    <property type="entry name" value="alpha/beta-Hydrolases"/>
    <property type="match status" value="1"/>
</dbReference>
<evidence type="ECO:0000313" key="4">
    <source>
        <dbReference type="Proteomes" id="UP001430701"/>
    </source>
</evidence>
<comment type="caution">
    <text evidence="1">The sequence shown here is derived from an EMBL/GenBank/DDBJ whole genome shotgun (WGS) entry which is preliminary data.</text>
</comment>
<dbReference type="AlphaFoldDB" id="Z9JK39"/>
<dbReference type="GeneID" id="68901723"/>
<dbReference type="GO" id="GO:0016787">
    <property type="term" value="F:hydrolase activity"/>
    <property type="evidence" value="ECO:0007669"/>
    <property type="project" value="UniProtKB-KW"/>
</dbReference>
<dbReference type="RefSeq" id="WP_038271270.1">
    <property type="nucleotide sequence ID" value="NZ_CP053627.1"/>
</dbReference>
<dbReference type="EMBL" id="JDSQ01000010">
    <property type="protein sequence ID" value="EWS78107.1"/>
    <property type="molecule type" value="Genomic_DNA"/>
</dbReference>
<proteinExistence type="predicted"/>
<dbReference type="Proteomes" id="UP000020406">
    <property type="component" value="Unassembled WGS sequence"/>
</dbReference>
<name>Z9JK39_9GAMM</name>
<dbReference type="OrthoDB" id="264572at2"/>
<dbReference type="KEGG" id="xtw:AB672_10520"/>
<sequence>MSRGHCILSHGFESSPDANKVTALAEVAERLGWSHVRPDYTDLDTRREVGPLGDVPARLERLLALARRAVERGPLVLAGSSLGAYLAARVSLQVPVRGLFLMVPPTRIDQMPVLDAASVPISMVHAWRDELIPAVEVIAWAQARAARLLLVDDTHRLAHHVDAAAQAFAALLATL</sequence>
<dbReference type="InterPro" id="IPR029058">
    <property type="entry name" value="AB_hydrolase_fold"/>
</dbReference>
<keyword evidence="4" id="KW-1185">Reference proteome</keyword>
<dbReference type="Gene3D" id="3.40.50.1820">
    <property type="entry name" value="alpha/beta hydrolase"/>
    <property type="match status" value="1"/>
</dbReference>
<dbReference type="STRING" id="1444770.AF72_07440"/>